<reference evidence="1 2" key="1">
    <citation type="submission" date="2015-12" db="EMBL/GenBank/DDBJ databases">
        <title>Genome sequence of Thalassospira xiamenensis MCCC 1A03005.</title>
        <authorList>
            <person name="Lu L."/>
            <person name="Lai Q."/>
            <person name="Shao Z."/>
            <person name="Qian P."/>
        </authorList>
    </citation>
    <scope>NUCLEOTIDE SEQUENCE [LARGE SCALE GENOMIC DNA]</scope>
    <source>
        <strain evidence="1 2">MCCC 1A03005</strain>
    </source>
</reference>
<evidence type="ECO:0000313" key="1">
    <source>
        <dbReference type="EMBL" id="KZC97215.1"/>
    </source>
</evidence>
<gene>
    <name evidence="1" type="ORF">AUP40_04560</name>
</gene>
<sequence length="193" mass="22167">MKTETKILYHSAEAASLRQVTGWVSSTGRFYGNDERTARYDGCTHKLCEECGKHEHQRNWTCCDECRAKHAEQRYNAMPYAEWDDGMVYSQTLDRFFNDEEELREHLADNDDLRAETLRLVICEPEYAPIIDIDEIWNDYLPEDMYLSDVAPELADAIAKVNDILTETKPILSWRPGSYRTALAASGEESSAA</sequence>
<dbReference type="Proteomes" id="UP000076167">
    <property type="component" value="Unassembled WGS sequence"/>
</dbReference>
<name>A0ABR5XX31_9PROT</name>
<accession>A0ABR5XX31</accession>
<evidence type="ECO:0000313" key="2">
    <source>
        <dbReference type="Proteomes" id="UP000076167"/>
    </source>
</evidence>
<protein>
    <submittedName>
        <fullName evidence="1">Uncharacterized protein</fullName>
    </submittedName>
</protein>
<dbReference type="EMBL" id="LPXL01000056">
    <property type="protein sequence ID" value="KZC97215.1"/>
    <property type="molecule type" value="Genomic_DNA"/>
</dbReference>
<dbReference type="RefSeq" id="WP_063092971.1">
    <property type="nucleotide sequence ID" value="NZ_JAINWB010000003.1"/>
</dbReference>
<organism evidence="1 2">
    <name type="scientific">Thalassospira xiamenensis</name>
    <dbReference type="NCBI Taxonomy" id="220697"/>
    <lineage>
        <taxon>Bacteria</taxon>
        <taxon>Pseudomonadati</taxon>
        <taxon>Pseudomonadota</taxon>
        <taxon>Alphaproteobacteria</taxon>
        <taxon>Rhodospirillales</taxon>
        <taxon>Thalassospiraceae</taxon>
        <taxon>Thalassospira</taxon>
    </lineage>
</organism>
<comment type="caution">
    <text evidence="1">The sequence shown here is derived from an EMBL/GenBank/DDBJ whole genome shotgun (WGS) entry which is preliminary data.</text>
</comment>
<keyword evidence="2" id="KW-1185">Reference proteome</keyword>
<proteinExistence type="predicted"/>